<evidence type="ECO:0000313" key="9">
    <source>
        <dbReference type="EMBL" id="AKF05825.1"/>
    </source>
</evidence>
<evidence type="ECO:0000256" key="5">
    <source>
        <dbReference type="ARBA" id="ARBA00022490"/>
    </source>
</evidence>
<evidence type="ECO:0000313" key="10">
    <source>
        <dbReference type="Proteomes" id="UP000034883"/>
    </source>
</evidence>
<gene>
    <name evidence="9" type="ORF">DB32_002974</name>
</gene>
<dbReference type="STRING" id="927083.DB32_002974"/>
<keyword evidence="6 9" id="KW-0489">Methyltransferase</keyword>
<keyword evidence="5" id="KW-0963">Cytoplasm</keyword>
<dbReference type="PANTHER" id="PTHR10259">
    <property type="entry name" value="THIOPURINE S-METHYLTRANSFERASE"/>
    <property type="match status" value="1"/>
</dbReference>
<keyword evidence="7 9" id="KW-0808">Transferase</keyword>
<dbReference type="CDD" id="cd02440">
    <property type="entry name" value="AdoMet_MTases"/>
    <property type="match status" value="1"/>
</dbReference>
<evidence type="ECO:0000256" key="6">
    <source>
        <dbReference type="ARBA" id="ARBA00022603"/>
    </source>
</evidence>
<evidence type="ECO:0000256" key="2">
    <source>
        <dbReference type="ARBA" id="ARBA00004496"/>
    </source>
</evidence>
<evidence type="ECO:0000256" key="4">
    <source>
        <dbReference type="ARBA" id="ARBA00011905"/>
    </source>
</evidence>
<evidence type="ECO:0000256" key="1">
    <source>
        <dbReference type="ARBA" id="ARBA00000903"/>
    </source>
</evidence>
<dbReference type="GO" id="GO:0032259">
    <property type="term" value="P:methylation"/>
    <property type="evidence" value="ECO:0007669"/>
    <property type="project" value="UniProtKB-KW"/>
</dbReference>
<dbReference type="PIRSF" id="PIRSF023956">
    <property type="entry name" value="Thiopurine_S-methyltransferase"/>
    <property type="match status" value="1"/>
</dbReference>
<comment type="catalytic activity">
    <reaction evidence="1">
        <text>S-adenosyl-L-methionine + a thiopurine = S-adenosyl-L-homocysteine + a thiopurine S-methylether.</text>
        <dbReference type="EC" id="2.1.1.67"/>
    </reaction>
</comment>
<dbReference type="PANTHER" id="PTHR10259:SF11">
    <property type="entry name" value="THIOPURINE S-METHYLTRANSFERASE"/>
    <property type="match status" value="1"/>
</dbReference>
<dbReference type="EMBL" id="CP011125">
    <property type="protein sequence ID" value="AKF05825.1"/>
    <property type="molecule type" value="Genomic_DNA"/>
</dbReference>
<dbReference type="PROSITE" id="PS51585">
    <property type="entry name" value="SAM_MT_TPMT"/>
    <property type="match status" value="1"/>
</dbReference>
<dbReference type="InterPro" id="IPR025835">
    <property type="entry name" value="Thiopurine_S-MeTrfase"/>
</dbReference>
<dbReference type="InterPro" id="IPR029063">
    <property type="entry name" value="SAM-dependent_MTases_sf"/>
</dbReference>
<keyword evidence="8" id="KW-0949">S-adenosyl-L-methionine</keyword>
<dbReference type="Pfam" id="PF05724">
    <property type="entry name" value="TPMT"/>
    <property type="match status" value="1"/>
</dbReference>
<dbReference type="FunFam" id="3.40.50.150:FF:000101">
    <property type="entry name" value="Thiopurine S-methyltransferase"/>
    <property type="match status" value="1"/>
</dbReference>
<organism evidence="9 10">
    <name type="scientific">Sandaracinus amylolyticus</name>
    <dbReference type="NCBI Taxonomy" id="927083"/>
    <lineage>
        <taxon>Bacteria</taxon>
        <taxon>Pseudomonadati</taxon>
        <taxon>Myxococcota</taxon>
        <taxon>Polyangia</taxon>
        <taxon>Polyangiales</taxon>
        <taxon>Sandaracinaceae</taxon>
        <taxon>Sandaracinus</taxon>
    </lineage>
</organism>
<accession>A0A0F6W2H6</accession>
<comment type="subcellular location">
    <subcellularLocation>
        <location evidence="2">Cytoplasm</location>
    </subcellularLocation>
</comment>
<dbReference type="RefSeq" id="WP_053233052.1">
    <property type="nucleotide sequence ID" value="NZ_CP011125.1"/>
</dbReference>
<sequence>MDPDFWRTRWAEGRIGWHQGAPSPHLVSHARVLEGAGRVLVPLCGKSVDLAWIAARPGGPSVVGVELVEEAARAFFEEQSIPVHRTHDGPFVRYEGSTIEIVVGDIFEITTAEIGRFEACFDRAAMVAMPPSMRGAYVAQLRSLLEPGARVLLVALEHDAPDGPPFSLREDEVRALYAGAKVTRLGAIETETSAALAARGAREVAYEIEI</sequence>
<keyword evidence="10" id="KW-1185">Reference proteome</keyword>
<dbReference type="Proteomes" id="UP000034883">
    <property type="component" value="Chromosome"/>
</dbReference>
<name>A0A0F6W2H6_9BACT</name>
<dbReference type="EC" id="2.1.1.67" evidence="4"/>
<dbReference type="Gene3D" id="3.40.50.150">
    <property type="entry name" value="Vaccinia Virus protein VP39"/>
    <property type="match status" value="1"/>
</dbReference>
<evidence type="ECO:0000256" key="8">
    <source>
        <dbReference type="ARBA" id="ARBA00022691"/>
    </source>
</evidence>
<dbReference type="InterPro" id="IPR008854">
    <property type="entry name" value="TPMT"/>
</dbReference>
<proteinExistence type="inferred from homology"/>
<evidence type="ECO:0000256" key="7">
    <source>
        <dbReference type="ARBA" id="ARBA00022679"/>
    </source>
</evidence>
<dbReference type="SUPFAM" id="SSF53335">
    <property type="entry name" value="S-adenosyl-L-methionine-dependent methyltransferases"/>
    <property type="match status" value="1"/>
</dbReference>
<dbReference type="KEGG" id="samy:DB32_002974"/>
<comment type="similarity">
    <text evidence="3">Belongs to the class I-like SAM-binding methyltransferase superfamily. TPMT family.</text>
</comment>
<dbReference type="GO" id="GO:0005737">
    <property type="term" value="C:cytoplasm"/>
    <property type="evidence" value="ECO:0007669"/>
    <property type="project" value="UniProtKB-SubCell"/>
</dbReference>
<dbReference type="HAMAP" id="MF_00812">
    <property type="entry name" value="Thiopur_methtran"/>
    <property type="match status" value="1"/>
</dbReference>
<evidence type="ECO:0000256" key="3">
    <source>
        <dbReference type="ARBA" id="ARBA00008145"/>
    </source>
</evidence>
<dbReference type="AlphaFoldDB" id="A0A0F6W2H6"/>
<dbReference type="GO" id="GO:0008119">
    <property type="term" value="F:thiopurine S-methyltransferase activity"/>
    <property type="evidence" value="ECO:0007669"/>
    <property type="project" value="UniProtKB-EC"/>
</dbReference>
<reference evidence="9 10" key="1">
    <citation type="submission" date="2015-03" db="EMBL/GenBank/DDBJ databases">
        <title>Genome assembly of Sandaracinus amylolyticus DSM 53668.</title>
        <authorList>
            <person name="Sharma G."/>
            <person name="Subramanian S."/>
        </authorList>
    </citation>
    <scope>NUCLEOTIDE SEQUENCE [LARGE SCALE GENOMIC DNA]</scope>
    <source>
        <strain evidence="9 10">DSM 53668</strain>
    </source>
</reference>
<protein>
    <recommendedName>
        <fullName evidence="4">thiopurine S-methyltransferase</fullName>
        <ecNumber evidence="4">2.1.1.67</ecNumber>
    </recommendedName>
</protein>